<keyword evidence="7" id="KW-1185">Reference proteome</keyword>
<evidence type="ECO:0000256" key="5">
    <source>
        <dbReference type="ARBA" id="ARBA00023136"/>
    </source>
</evidence>
<evidence type="ECO:0000256" key="4">
    <source>
        <dbReference type="ARBA" id="ARBA00022989"/>
    </source>
</evidence>
<protein>
    <submittedName>
        <fullName evidence="6">Uncharacterized protein</fullName>
    </submittedName>
</protein>
<dbReference type="GO" id="GO:0016020">
    <property type="term" value="C:membrane"/>
    <property type="evidence" value="ECO:0007669"/>
    <property type="project" value="UniProtKB-SubCell"/>
</dbReference>
<keyword evidence="3" id="KW-0812">Transmembrane</keyword>
<comment type="subcellular location">
    <subcellularLocation>
        <location evidence="1">Membrane</location>
        <topology evidence="1">Multi-pass membrane protein</topology>
    </subcellularLocation>
</comment>
<dbReference type="AlphaFoldDB" id="A0A3B4AZ41"/>
<comment type="similarity">
    <text evidence="2">Belongs to the MS4A family.</text>
</comment>
<organism evidence="6 7">
    <name type="scientific">Periophthalmus magnuspinnatus</name>
    <dbReference type="NCBI Taxonomy" id="409849"/>
    <lineage>
        <taxon>Eukaryota</taxon>
        <taxon>Metazoa</taxon>
        <taxon>Chordata</taxon>
        <taxon>Craniata</taxon>
        <taxon>Vertebrata</taxon>
        <taxon>Euteleostomi</taxon>
        <taxon>Actinopterygii</taxon>
        <taxon>Neopterygii</taxon>
        <taxon>Teleostei</taxon>
        <taxon>Neoteleostei</taxon>
        <taxon>Acanthomorphata</taxon>
        <taxon>Gobiaria</taxon>
        <taxon>Gobiiformes</taxon>
        <taxon>Gobioidei</taxon>
        <taxon>Gobiidae</taxon>
        <taxon>Oxudercinae</taxon>
        <taxon>Periophthalmus</taxon>
    </lineage>
</organism>
<evidence type="ECO:0000313" key="6">
    <source>
        <dbReference type="Ensembl" id="ENSPMGP00000022542.1"/>
    </source>
</evidence>
<dbReference type="Ensembl" id="ENSPMGT00000024010.1">
    <property type="protein sequence ID" value="ENSPMGP00000022542.1"/>
    <property type="gene ID" value="ENSPMGG00000018245.1"/>
</dbReference>
<dbReference type="PANTHER" id="PTHR23320">
    <property type="entry name" value="MEMBRANE-SPANNING 4-DOMAINS SUBFAMILY A MS4A -RELATED"/>
    <property type="match status" value="1"/>
</dbReference>
<dbReference type="InterPro" id="IPR007237">
    <property type="entry name" value="CD20-like"/>
</dbReference>
<proteinExistence type="inferred from homology"/>
<dbReference type="STRING" id="409849.ENSPMGP00000022542"/>
<reference evidence="6" key="2">
    <citation type="submission" date="2025-09" db="UniProtKB">
        <authorList>
            <consortium name="Ensembl"/>
        </authorList>
    </citation>
    <scope>IDENTIFICATION</scope>
</reference>
<accession>A0A3B4AZ41</accession>
<sequence>MSVSLTRSDGVTVLTLTSDPSSTCPPLCQLLGSLCYTPALCSPSRLLTLPRRGSQAVLGSLWIMSGLMHASLGAILLATYGAASYQLMDTYFPVWLGVIFVGVGLNSILTEKYPRPCVLLLSVILNLFGAAMSITAIVWYSTHFYSMCNDDYYYWRPTPSPSPENVALKERCLEVRGIARALVYGVSGVLLSLSVLGLCVGVSSAVLSCKALRPARDKAGSKALLEKPRYCNK</sequence>
<dbReference type="Proteomes" id="UP000261520">
    <property type="component" value="Unplaced"/>
</dbReference>
<evidence type="ECO:0000256" key="1">
    <source>
        <dbReference type="ARBA" id="ARBA00004141"/>
    </source>
</evidence>
<name>A0A3B4AZ41_9GOBI</name>
<evidence type="ECO:0000313" key="7">
    <source>
        <dbReference type="Proteomes" id="UP000261520"/>
    </source>
</evidence>
<evidence type="ECO:0000256" key="2">
    <source>
        <dbReference type="ARBA" id="ARBA00009565"/>
    </source>
</evidence>
<keyword evidence="4" id="KW-1133">Transmembrane helix</keyword>
<dbReference type="InterPro" id="IPR030417">
    <property type="entry name" value="MS4A"/>
</dbReference>
<dbReference type="PANTHER" id="PTHR23320:SF125">
    <property type="entry name" value="TRANSMEMBRANE PROTEIN 176L.1-RELATED"/>
    <property type="match status" value="1"/>
</dbReference>
<reference evidence="6" key="1">
    <citation type="submission" date="2025-08" db="UniProtKB">
        <authorList>
            <consortium name="Ensembl"/>
        </authorList>
    </citation>
    <scope>IDENTIFICATION</scope>
</reference>
<keyword evidence="5" id="KW-0472">Membrane</keyword>
<evidence type="ECO:0000256" key="3">
    <source>
        <dbReference type="ARBA" id="ARBA00022692"/>
    </source>
</evidence>
<dbReference type="Pfam" id="PF04103">
    <property type="entry name" value="CD20"/>
    <property type="match status" value="1"/>
</dbReference>